<dbReference type="InterPro" id="IPR014731">
    <property type="entry name" value="ETF_asu_C"/>
</dbReference>
<dbReference type="PANTHER" id="PTHR43153">
    <property type="entry name" value="ELECTRON TRANSFER FLAVOPROTEIN ALPHA"/>
    <property type="match status" value="1"/>
</dbReference>
<gene>
    <name evidence="4" type="ORF">ACFSAH_01405</name>
</gene>
<reference evidence="5" key="1">
    <citation type="journal article" date="2019" name="Int. J. Syst. Evol. Microbiol.">
        <title>The Global Catalogue of Microorganisms (GCM) 10K type strain sequencing project: providing services to taxonomists for standard genome sequencing and annotation.</title>
        <authorList>
            <consortium name="The Broad Institute Genomics Platform"/>
            <consortium name="The Broad Institute Genome Sequencing Center for Infectious Disease"/>
            <person name="Wu L."/>
            <person name="Ma J."/>
        </authorList>
    </citation>
    <scope>NUCLEOTIDE SEQUENCE [LARGE SCALE GENOMIC DNA]</scope>
    <source>
        <strain evidence="5">CCUG 53762</strain>
    </source>
</reference>
<dbReference type="InterPro" id="IPR014729">
    <property type="entry name" value="Rossmann-like_a/b/a_fold"/>
</dbReference>
<dbReference type="Gene3D" id="3.40.50.1220">
    <property type="entry name" value="TPP-binding domain"/>
    <property type="match status" value="1"/>
</dbReference>
<dbReference type="SMART" id="SM00893">
    <property type="entry name" value="ETF"/>
    <property type="match status" value="1"/>
</dbReference>
<dbReference type="PIRSF" id="PIRSF000089">
    <property type="entry name" value="Electra_flavoP_a"/>
    <property type="match status" value="1"/>
</dbReference>
<dbReference type="InterPro" id="IPR029035">
    <property type="entry name" value="DHS-like_NAD/FAD-binding_dom"/>
</dbReference>
<name>A0ABW4I712_9SPHI</name>
<dbReference type="Pfam" id="PF01012">
    <property type="entry name" value="ETF"/>
    <property type="match status" value="1"/>
</dbReference>
<comment type="similarity">
    <text evidence="1">Belongs to the ETF alpha-subunit/FixB family.</text>
</comment>
<evidence type="ECO:0000259" key="3">
    <source>
        <dbReference type="SMART" id="SM00893"/>
    </source>
</evidence>
<dbReference type="EMBL" id="JBHUDG010000002">
    <property type="protein sequence ID" value="MFD1628510.1"/>
    <property type="molecule type" value="Genomic_DNA"/>
</dbReference>
<organism evidence="4 5">
    <name type="scientific">Pseudopedobacter beijingensis</name>
    <dbReference type="NCBI Taxonomy" id="1207056"/>
    <lineage>
        <taxon>Bacteria</taxon>
        <taxon>Pseudomonadati</taxon>
        <taxon>Bacteroidota</taxon>
        <taxon>Sphingobacteriia</taxon>
        <taxon>Sphingobacteriales</taxon>
        <taxon>Sphingobacteriaceae</taxon>
        <taxon>Pseudopedobacter</taxon>
    </lineage>
</organism>
<dbReference type="RefSeq" id="WP_379660897.1">
    <property type="nucleotide sequence ID" value="NZ_JBHUDG010000002.1"/>
</dbReference>
<feature type="domain" description="Electron transfer flavoprotein alpha/beta-subunit N-terminal" evidence="3">
    <location>
        <begin position="3"/>
        <end position="188"/>
    </location>
</feature>
<proteinExistence type="inferred from homology"/>
<protein>
    <submittedName>
        <fullName evidence="4">Electron transfer flavoprotein subunit alpha/FixB family protein</fullName>
    </submittedName>
</protein>
<evidence type="ECO:0000256" key="1">
    <source>
        <dbReference type="ARBA" id="ARBA00005817"/>
    </source>
</evidence>
<evidence type="ECO:0000313" key="4">
    <source>
        <dbReference type="EMBL" id="MFD1628510.1"/>
    </source>
</evidence>
<dbReference type="InterPro" id="IPR001308">
    <property type="entry name" value="ETF_a/FixB"/>
</dbReference>
<dbReference type="SUPFAM" id="SSF52467">
    <property type="entry name" value="DHS-like NAD/FAD-binding domain"/>
    <property type="match status" value="1"/>
</dbReference>
<keyword evidence="5" id="KW-1185">Reference proteome</keyword>
<dbReference type="Gene3D" id="3.40.50.620">
    <property type="entry name" value="HUPs"/>
    <property type="match status" value="1"/>
</dbReference>
<dbReference type="PANTHER" id="PTHR43153:SF1">
    <property type="entry name" value="ELECTRON TRANSFER FLAVOPROTEIN SUBUNIT ALPHA, MITOCHONDRIAL"/>
    <property type="match status" value="1"/>
</dbReference>
<comment type="caution">
    <text evidence="4">The sequence shown here is derived from an EMBL/GenBank/DDBJ whole genome shotgun (WGS) entry which is preliminary data.</text>
</comment>
<dbReference type="Pfam" id="PF00766">
    <property type="entry name" value="ETF_alpha"/>
    <property type="match status" value="1"/>
</dbReference>
<evidence type="ECO:0000256" key="2">
    <source>
        <dbReference type="ARBA" id="ARBA00022982"/>
    </source>
</evidence>
<dbReference type="SUPFAM" id="SSF52402">
    <property type="entry name" value="Adenine nucleotide alpha hydrolases-like"/>
    <property type="match status" value="1"/>
</dbReference>
<evidence type="ECO:0000313" key="5">
    <source>
        <dbReference type="Proteomes" id="UP001597118"/>
    </source>
</evidence>
<accession>A0ABW4I712</accession>
<keyword evidence="2" id="KW-0813">Transport</keyword>
<dbReference type="Proteomes" id="UP001597118">
    <property type="component" value="Unassembled WGS sequence"/>
</dbReference>
<keyword evidence="2" id="KW-0249">Electron transport</keyword>
<dbReference type="InterPro" id="IPR014730">
    <property type="entry name" value="ETF_a/b_N"/>
</dbReference>
<sequence length="325" mass="34348">MAVLVYIENTDNKLKKSALETVSYAKAVAEMLNTNLVALSIGNVASAELESLGKYGVSKVLNTNNEKLKSFINQAYASVIAQAAKQENADVVILSNSFAGKGLTPRIAIKLNAGIADGAVDLPDTTGGKFVVKKTAFSNKAYAYVELESSNKIISLTPNSYKIVEKPESVTVEDFSAAIKDSDLKTIIKEIVRATNKVSLPDAEIVVSAGRGLKGPENWGMVEELANLLGAATACSKPVSDAGWRPHSEHVGQTGLAISPNLYIAIGISGAIQHLAGVSSSKVIVVINKDPEAPFFKVADYGIVGDAFEIVPKIIEEVKSLKANS</sequence>